<accession>A0A9P5PHJ8</accession>
<evidence type="ECO:0000256" key="1">
    <source>
        <dbReference type="SAM" id="MobiDB-lite"/>
    </source>
</evidence>
<dbReference type="EMBL" id="JADNRY010000178">
    <property type="protein sequence ID" value="KAF9062215.1"/>
    <property type="molecule type" value="Genomic_DNA"/>
</dbReference>
<dbReference type="Proteomes" id="UP000772434">
    <property type="component" value="Unassembled WGS sequence"/>
</dbReference>
<name>A0A9P5PHJ8_9AGAR</name>
<evidence type="ECO:0000313" key="3">
    <source>
        <dbReference type="EMBL" id="KAF9062215.1"/>
    </source>
</evidence>
<evidence type="ECO:0000313" key="4">
    <source>
        <dbReference type="Proteomes" id="UP000772434"/>
    </source>
</evidence>
<evidence type="ECO:0000256" key="2">
    <source>
        <dbReference type="SAM" id="SignalP"/>
    </source>
</evidence>
<reference evidence="3" key="1">
    <citation type="submission" date="2020-11" db="EMBL/GenBank/DDBJ databases">
        <authorList>
            <consortium name="DOE Joint Genome Institute"/>
            <person name="Ahrendt S."/>
            <person name="Riley R."/>
            <person name="Andreopoulos W."/>
            <person name="Labutti K."/>
            <person name="Pangilinan J."/>
            <person name="Ruiz-Duenas F.J."/>
            <person name="Barrasa J.M."/>
            <person name="Sanchez-Garcia M."/>
            <person name="Camarero S."/>
            <person name="Miyauchi S."/>
            <person name="Serrano A."/>
            <person name="Linde D."/>
            <person name="Babiker R."/>
            <person name="Drula E."/>
            <person name="Ayuso-Fernandez I."/>
            <person name="Pacheco R."/>
            <person name="Padilla G."/>
            <person name="Ferreira P."/>
            <person name="Barriuso J."/>
            <person name="Kellner H."/>
            <person name="Castanera R."/>
            <person name="Alfaro M."/>
            <person name="Ramirez L."/>
            <person name="Pisabarro A.G."/>
            <person name="Kuo A."/>
            <person name="Tritt A."/>
            <person name="Lipzen A."/>
            <person name="He G."/>
            <person name="Yan M."/>
            <person name="Ng V."/>
            <person name="Cullen D."/>
            <person name="Martin F."/>
            <person name="Rosso M.-N."/>
            <person name="Henrissat B."/>
            <person name="Hibbett D."/>
            <person name="Martinez A.T."/>
            <person name="Grigoriev I.V."/>
        </authorList>
    </citation>
    <scope>NUCLEOTIDE SEQUENCE</scope>
    <source>
        <strain evidence="3">AH 40177</strain>
    </source>
</reference>
<feature type="chain" id="PRO_5040271410" evidence="2">
    <location>
        <begin position="22"/>
        <end position="219"/>
    </location>
</feature>
<feature type="compositionally biased region" description="Basic and acidic residues" evidence="1">
    <location>
        <begin position="200"/>
        <end position="219"/>
    </location>
</feature>
<protein>
    <submittedName>
        <fullName evidence="3">Uncharacterized protein</fullName>
    </submittedName>
</protein>
<feature type="region of interest" description="Disordered" evidence="1">
    <location>
        <begin position="197"/>
        <end position="219"/>
    </location>
</feature>
<sequence>MQLTTLLIWLPLLVSVSIVYCEVQIDVIAVDTNGNHIGNKETEPPSWISDSVHKVILSALELDGGSTKPIYLGFGPTAKEHVVYLQVMVKNEDSTIWGVKCFGFISTNGHVGLFRLLKEPKEYPIGFTSKMQCPMETIAYEEKVEKEVSMESAKEWYSIARRSFKDANQHTTASQKAEALSRMPEMDERFFGHHAVMAKKQMEGGERKEKDKGREKEWR</sequence>
<proteinExistence type="predicted"/>
<gene>
    <name evidence="3" type="ORF">BDP27DRAFT_1336906</name>
</gene>
<dbReference type="AlphaFoldDB" id="A0A9P5PHJ8"/>
<keyword evidence="2" id="KW-0732">Signal</keyword>
<organism evidence="3 4">
    <name type="scientific">Rhodocollybia butyracea</name>
    <dbReference type="NCBI Taxonomy" id="206335"/>
    <lineage>
        <taxon>Eukaryota</taxon>
        <taxon>Fungi</taxon>
        <taxon>Dikarya</taxon>
        <taxon>Basidiomycota</taxon>
        <taxon>Agaricomycotina</taxon>
        <taxon>Agaricomycetes</taxon>
        <taxon>Agaricomycetidae</taxon>
        <taxon>Agaricales</taxon>
        <taxon>Marasmiineae</taxon>
        <taxon>Omphalotaceae</taxon>
        <taxon>Rhodocollybia</taxon>
    </lineage>
</organism>
<feature type="signal peptide" evidence="2">
    <location>
        <begin position="1"/>
        <end position="21"/>
    </location>
</feature>
<keyword evidence="4" id="KW-1185">Reference proteome</keyword>
<comment type="caution">
    <text evidence="3">The sequence shown here is derived from an EMBL/GenBank/DDBJ whole genome shotgun (WGS) entry which is preliminary data.</text>
</comment>